<protein>
    <submittedName>
        <fullName evidence="1">Uncharacterized protein</fullName>
    </submittedName>
</protein>
<sequence length="9" mass="1100">IVVIMLTRR</sequence>
<evidence type="ECO:0000313" key="1">
    <source>
        <dbReference type="EMBL" id="EKM33807.1"/>
    </source>
</evidence>
<name>A0A454D511_VIBHA</name>
<dbReference type="EMBL" id="AJSR01000100">
    <property type="protein sequence ID" value="EKM33807.1"/>
    <property type="molecule type" value="Genomic_DNA"/>
</dbReference>
<accession>A0A454D511</accession>
<feature type="non-terminal residue" evidence="1">
    <location>
        <position position="1"/>
    </location>
</feature>
<organism evidence="1 2">
    <name type="scientific">Vibrio harveyi</name>
    <name type="common">Beneckea harveyi</name>
    <dbReference type="NCBI Taxonomy" id="669"/>
    <lineage>
        <taxon>Bacteria</taxon>
        <taxon>Pseudomonadati</taxon>
        <taxon>Pseudomonadota</taxon>
        <taxon>Gammaproteobacteria</taxon>
        <taxon>Vibrionales</taxon>
        <taxon>Vibrionaceae</taxon>
        <taxon>Vibrio</taxon>
    </lineage>
</organism>
<reference evidence="1 2" key="1">
    <citation type="submission" date="2012-10" db="EMBL/GenBank/DDBJ databases">
        <title>Genome sequence of Vibrio Cholerae HENC-02.</title>
        <authorList>
            <person name="Eppinger M."/>
            <person name="Hasan N.A."/>
            <person name="Sengamalay N."/>
            <person name="Hine E."/>
            <person name="Su Q."/>
            <person name="Daugherty S.C."/>
            <person name="Young S."/>
            <person name="Sadzewicz L."/>
            <person name="Tallon L."/>
            <person name="Cebula T.A."/>
            <person name="Ravel J."/>
            <person name="Colwell R.R."/>
        </authorList>
    </citation>
    <scope>NUCLEOTIDE SEQUENCE [LARGE SCALE GENOMIC DNA]</scope>
    <source>
        <strain evidence="1 2">HENC-02</strain>
    </source>
</reference>
<evidence type="ECO:0000313" key="2">
    <source>
        <dbReference type="Proteomes" id="UP000008367"/>
    </source>
</evidence>
<proteinExistence type="predicted"/>
<dbReference type="Proteomes" id="UP000008367">
    <property type="component" value="Unassembled WGS sequence"/>
</dbReference>
<comment type="caution">
    <text evidence="1">The sequence shown here is derived from an EMBL/GenBank/DDBJ whole genome shotgun (WGS) entry which is preliminary data.</text>
</comment>
<gene>
    <name evidence="1" type="ORF">VCHENC02_0788B</name>
</gene>